<dbReference type="Gene3D" id="3.30.460.40">
    <property type="match status" value="1"/>
</dbReference>
<comment type="caution">
    <text evidence="1">The sequence shown here is derived from an EMBL/GenBank/DDBJ whole genome shotgun (WGS) entry which is preliminary data.</text>
</comment>
<dbReference type="EMBL" id="VOBR01000019">
    <property type="protein sequence ID" value="TWP48628.1"/>
    <property type="molecule type" value="Genomic_DNA"/>
</dbReference>
<protein>
    <recommendedName>
        <fullName evidence="3">Aminoglycoside-2''-adenylyltransferase</fullName>
    </recommendedName>
</protein>
<dbReference type="OrthoDB" id="4539099at2"/>
<evidence type="ECO:0008006" key="3">
    <source>
        <dbReference type="Google" id="ProtNLM"/>
    </source>
</evidence>
<dbReference type="AlphaFoldDB" id="A0A563EMT0"/>
<proteinExistence type="predicted"/>
<dbReference type="RefSeq" id="WP_146355887.1">
    <property type="nucleotide sequence ID" value="NZ_VOBR01000019.1"/>
</dbReference>
<evidence type="ECO:0000313" key="1">
    <source>
        <dbReference type="EMBL" id="TWP48628.1"/>
    </source>
</evidence>
<evidence type="ECO:0000313" key="2">
    <source>
        <dbReference type="Proteomes" id="UP000316639"/>
    </source>
</evidence>
<name>A0A563EMT0_9PSEU</name>
<sequence>MDLPDQLLDLPVPWWIGGSRALAQFTAVRRPHPDTDLTLFADDLPSLAAALPGLTRVSPDRLAAGSLDVWLNSSADGNWVFPLDPSVVLPLDDVTWESGGVRYLRPEFVLLFKAEQKATADLESTLPWLRASARERLAELLERVHPGHAWLDLV</sequence>
<reference evidence="1 2" key="1">
    <citation type="submission" date="2019-07" db="EMBL/GenBank/DDBJ databases">
        <title>Lentzea xizangensis sp. nov., isolated from Qinghai-Tibetan Plateau Soils.</title>
        <authorList>
            <person name="Huang J."/>
        </authorList>
    </citation>
    <scope>NUCLEOTIDE SEQUENCE [LARGE SCALE GENOMIC DNA]</scope>
    <source>
        <strain evidence="1 2">FXJ1.1311</strain>
    </source>
</reference>
<accession>A0A563EMT0</accession>
<organism evidence="1 2">
    <name type="scientific">Lentzea tibetensis</name>
    <dbReference type="NCBI Taxonomy" id="2591470"/>
    <lineage>
        <taxon>Bacteria</taxon>
        <taxon>Bacillati</taxon>
        <taxon>Actinomycetota</taxon>
        <taxon>Actinomycetes</taxon>
        <taxon>Pseudonocardiales</taxon>
        <taxon>Pseudonocardiaceae</taxon>
        <taxon>Lentzea</taxon>
    </lineage>
</organism>
<keyword evidence="2" id="KW-1185">Reference proteome</keyword>
<gene>
    <name evidence="1" type="ORF">FKR81_27260</name>
</gene>
<dbReference type="Proteomes" id="UP000316639">
    <property type="component" value="Unassembled WGS sequence"/>
</dbReference>